<evidence type="ECO:0000256" key="1">
    <source>
        <dbReference type="ARBA" id="ARBA00001946"/>
    </source>
</evidence>
<dbReference type="FunFam" id="1.20.120.1780:FF:000001">
    <property type="entry name" value="4-hydroxybenzoate octaprenyltransferase"/>
    <property type="match status" value="1"/>
</dbReference>
<reference evidence="10" key="1">
    <citation type="submission" date="2021-03" db="EMBL/GenBank/DDBJ databases">
        <authorList>
            <person name="Tagirdzhanova G."/>
        </authorList>
    </citation>
    <scope>NUCLEOTIDE SEQUENCE</scope>
</reference>
<dbReference type="InterPro" id="IPR000537">
    <property type="entry name" value="UbiA_prenyltransferase"/>
</dbReference>
<dbReference type="GO" id="GO:0008412">
    <property type="term" value="F:4-hydroxybenzoate polyprenyltransferase activity"/>
    <property type="evidence" value="ECO:0007669"/>
    <property type="project" value="TreeGrafter"/>
</dbReference>
<dbReference type="Gene3D" id="1.10.357.140">
    <property type="entry name" value="UbiA prenyltransferase"/>
    <property type="match status" value="1"/>
</dbReference>
<feature type="transmembrane region" description="Helical" evidence="9">
    <location>
        <begin position="127"/>
        <end position="154"/>
    </location>
</feature>
<dbReference type="InterPro" id="IPR044878">
    <property type="entry name" value="UbiA_sf"/>
</dbReference>
<evidence type="ECO:0000256" key="4">
    <source>
        <dbReference type="ARBA" id="ARBA00005985"/>
    </source>
</evidence>
<dbReference type="Gene3D" id="1.20.120.1780">
    <property type="entry name" value="UbiA prenyltransferase"/>
    <property type="match status" value="1"/>
</dbReference>
<dbReference type="InterPro" id="IPR030470">
    <property type="entry name" value="UbiA_prenylTrfase_CS"/>
</dbReference>
<dbReference type="AlphaFoldDB" id="A0A8H3EZE2"/>
<keyword evidence="6 9" id="KW-0812">Transmembrane</keyword>
<evidence type="ECO:0000313" key="10">
    <source>
        <dbReference type="EMBL" id="CAF9914415.1"/>
    </source>
</evidence>
<dbReference type="PANTHER" id="PTHR11048:SF28">
    <property type="entry name" value="4-HYDROXYBENZOATE POLYPRENYLTRANSFERASE, MITOCHONDRIAL"/>
    <property type="match status" value="1"/>
</dbReference>
<dbReference type="GO" id="GO:0006744">
    <property type="term" value="P:ubiquinone biosynthetic process"/>
    <property type="evidence" value="ECO:0007669"/>
    <property type="project" value="TreeGrafter"/>
</dbReference>
<comment type="pathway">
    <text evidence="3">Secondary metabolite biosynthesis; terpenoid biosynthesis.</text>
</comment>
<dbReference type="UniPathway" id="UPA00213"/>
<dbReference type="FunFam" id="1.10.357.140:FF:000008">
    <property type="entry name" value="4-hydroxybenzoate octaprenyltransferase"/>
    <property type="match status" value="1"/>
</dbReference>
<feature type="transmembrane region" description="Helical" evidence="9">
    <location>
        <begin position="295"/>
        <end position="318"/>
    </location>
</feature>
<evidence type="ECO:0000256" key="2">
    <source>
        <dbReference type="ARBA" id="ARBA00004141"/>
    </source>
</evidence>
<accession>A0A8H3EZE2</accession>
<comment type="subcellular location">
    <subcellularLocation>
        <location evidence="2">Membrane</location>
        <topology evidence="2">Multi-pass membrane protein</topology>
    </subcellularLocation>
</comment>
<comment type="similarity">
    <text evidence="4">Belongs to the UbiA prenyltransferase family.</text>
</comment>
<dbReference type="Proteomes" id="UP000664534">
    <property type="component" value="Unassembled WGS sequence"/>
</dbReference>
<name>A0A8H3EZE2_9LECA</name>
<dbReference type="EMBL" id="CAJPDT010000013">
    <property type="protein sequence ID" value="CAF9914415.1"/>
    <property type="molecule type" value="Genomic_DNA"/>
</dbReference>
<evidence type="ECO:0000256" key="9">
    <source>
        <dbReference type="SAM" id="Phobius"/>
    </source>
</evidence>
<feature type="transmembrane region" description="Helical" evidence="9">
    <location>
        <begin position="191"/>
        <end position="210"/>
    </location>
</feature>
<evidence type="ECO:0000256" key="3">
    <source>
        <dbReference type="ARBA" id="ARBA00004721"/>
    </source>
</evidence>
<evidence type="ECO:0000256" key="8">
    <source>
        <dbReference type="ARBA" id="ARBA00023136"/>
    </source>
</evidence>
<dbReference type="GO" id="GO:0016114">
    <property type="term" value="P:terpenoid biosynthetic process"/>
    <property type="evidence" value="ECO:0007669"/>
    <property type="project" value="UniProtKB-UniPathway"/>
</dbReference>
<gene>
    <name evidence="10" type="ORF">IMSHALPRED_001904</name>
</gene>
<dbReference type="GO" id="GO:0005743">
    <property type="term" value="C:mitochondrial inner membrane"/>
    <property type="evidence" value="ECO:0007669"/>
    <property type="project" value="TreeGrafter"/>
</dbReference>
<dbReference type="Pfam" id="PF01040">
    <property type="entry name" value="UbiA"/>
    <property type="match status" value="1"/>
</dbReference>
<dbReference type="CDD" id="cd13959">
    <property type="entry name" value="PT_UbiA_COQ2"/>
    <property type="match status" value="1"/>
</dbReference>
<dbReference type="InterPro" id="IPR039653">
    <property type="entry name" value="Prenyltransferase"/>
</dbReference>
<keyword evidence="8 9" id="KW-0472">Membrane</keyword>
<protein>
    <submittedName>
        <fullName evidence="10">Uncharacterized protein</fullName>
    </submittedName>
</protein>
<evidence type="ECO:0000256" key="6">
    <source>
        <dbReference type="ARBA" id="ARBA00022692"/>
    </source>
</evidence>
<organism evidence="10 11">
    <name type="scientific">Imshaugia aleurites</name>
    <dbReference type="NCBI Taxonomy" id="172621"/>
    <lineage>
        <taxon>Eukaryota</taxon>
        <taxon>Fungi</taxon>
        <taxon>Dikarya</taxon>
        <taxon>Ascomycota</taxon>
        <taxon>Pezizomycotina</taxon>
        <taxon>Lecanoromycetes</taxon>
        <taxon>OSLEUM clade</taxon>
        <taxon>Lecanoromycetidae</taxon>
        <taxon>Lecanorales</taxon>
        <taxon>Lecanorineae</taxon>
        <taxon>Parmeliaceae</taxon>
        <taxon>Imshaugia</taxon>
    </lineage>
</organism>
<feature type="transmembrane region" description="Helical" evidence="9">
    <location>
        <begin position="166"/>
        <end position="185"/>
    </location>
</feature>
<feature type="transmembrane region" description="Helical" evidence="9">
    <location>
        <begin position="241"/>
        <end position="260"/>
    </location>
</feature>
<proteinExistence type="inferred from homology"/>
<comment type="cofactor">
    <cofactor evidence="1">
        <name>Mg(2+)</name>
        <dbReference type="ChEBI" id="CHEBI:18420"/>
    </cofactor>
</comment>
<dbReference type="PROSITE" id="PS00943">
    <property type="entry name" value="UBIA"/>
    <property type="match status" value="1"/>
</dbReference>
<keyword evidence="7 9" id="KW-1133">Transmembrane helix</keyword>
<evidence type="ECO:0000256" key="5">
    <source>
        <dbReference type="ARBA" id="ARBA00022679"/>
    </source>
</evidence>
<sequence>MAPKEQGVENGYKSPSKGWISYIPSSFVPYVQLARLVSAAPVFLIYFPHLFGTLHAASLLGSEHSQVLNTNLTLFVGSFFYSNAAHIWNDLIDAPIDRLVTRTAHRPIPRGAVSRPVASIFATTQCLAAAALLLPIPPVCALFALPAIIGAGIYPFAKRVTYYPQVVLGLVLAWGIVMGEVAMGLNPFDSIEITASIGCLFLACAMWTVIYDMIYAHQDLDDDIKAGIKSMAVLYQRSAKNLLWTILAMLSCLLIAGGVLSGMGSIYFVSSVAGTVMSLGLMIHKVQLKRPESCMWWFGNGFWSAGGAMAIGLLGQYMNTVRVLQKSLSNGTNRPHR</sequence>
<dbReference type="OrthoDB" id="18170at2759"/>
<dbReference type="PANTHER" id="PTHR11048">
    <property type="entry name" value="PRENYLTRANSFERASES"/>
    <property type="match status" value="1"/>
</dbReference>
<feature type="transmembrane region" description="Helical" evidence="9">
    <location>
        <begin position="266"/>
        <end position="283"/>
    </location>
</feature>
<evidence type="ECO:0000313" key="11">
    <source>
        <dbReference type="Proteomes" id="UP000664534"/>
    </source>
</evidence>
<keyword evidence="5" id="KW-0808">Transferase</keyword>
<evidence type="ECO:0000256" key="7">
    <source>
        <dbReference type="ARBA" id="ARBA00022989"/>
    </source>
</evidence>
<comment type="caution">
    <text evidence="10">The sequence shown here is derived from an EMBL/GenBank/DDBJ whole genome shotgun (WGS) entry which is preliminary data.</text>
</comment>
<keyword evidence="11" id="KW-1185">Reference proteome</keyword>